<protein>
    <recommendedName>
        <fullName evidence="2">Peptidyl-prolyl cis-trans isomerase</fullName>
        <shortName evidence="2">PPIase</shortName>
        <ecNumber evidence="2">5.2.1.8</ecNumber>
    </recommendedName>
</protein>
<evidence type="ECO:0000259" key="4">
    <source>
        <dbReference type="PROSITE" id="PS50072"/>
    </source>
</evidence>
<accession>A0A2R7YTT9</accession>
<feature type="region of interest" description="Disordered" evidence="3">
    <location>
        <begin position="224"/>
        <end position="250"/>
    </location>
</feature>
<comment type="function">
    <text evidence="1 2">PPIases accelerate the folding of proteins. It catalyzes the cis-trans isomerization of proline imidic peptide bonds in oligopeptides.</text>
</comment>
<reference evidence="5 6" key="1">
    <citation type="submission" date="2018-03" db="EMBL/GenBank/DDBJ databases">
        <authorList>
            <person name="Keele B.F."/>
        </authorList>
    </citation>
    <scope>NUCLEOTIDE SEQUENCE [LARGE SCALE GENOMIC DNA]</scope>
    <source>
        <strain evidence="5 6">IB-3</strain>
    </source>
</reference>
<feature type="chain" id="PRO_5039741970" description="Peptidyl-prolyl cis-trans isomerase" evidence="2">
    <location>
        <begin position="19"/>
        <end position="250"/>
    </location>
</feature>
<evidence type="ECO:0000256" key="2">
    <source>
        <dbReference type="RuleBase" id="RU363019"/>
    </source>
</evidence>
<feature type="compositionally biased region" description="Low complexity" evidence="3">
    <location>
        <begin position="31"/>
        <end position="62"/>
    </location>
</feature>
<dbReference type="EMBL" id="PYXZ01000011">
    <property type="protein sequence ID" value="PUA79269.1"/>
    <property type="molecule type" value="Genomic_DNA"/>
</dbReference>
<dbReference type="InterPro" id="IPR044666">
    <property type="entry name" value="Cyclophilin_A-like"/>
</dbReference>
<proteinExistence type="inferred from homology"/>
<dbReference type="CDD" id="cd00317">
    <property type="entry name" value="cyclophilin"/>
    <property type="match status" value="1"/>
</dbReference>
<dbReference type="GO" id="GO:0003755">
    <property type="term" value="F:peptidyl-prolyl cis-trans isomerase activity"/>
    <property type="evidence" value="ECO:0007669"/>
    <property type="project" value="UniProtKB-UniRule"/>
</dbReference>
<dbReference type="EC" id="5.2.1.8" evidence="2"/>
<keyword evidence="6" id="KW-1185">Reference proteome</keyword>
<dbReference type="InterPro" id="IPR029000">
    <property type="entry name" value="Cyclophilin-like_dom_sf"/>
</dbReference>
<keyword evidence="2 5" id="KW-0413">Isomerase</keyword>
<organism evidence="5 6">
    <name type="scientific">Nocardioides currus</name>
    <dbReference type="NCBI Taxonomy" id="2133958"/>
    <lineage>
        <taxon>Bacteria</taxon>
        <taxon>Bacillati</taxon>
        <taxon>Actinomycetota</taxon>
        <taxon>Actinomycetes</taxon>
        <taxon>Propionibacteriales</taxon>
        <taxon>Nocardioidaceae</taxon>
        <taxon>Nocardioides</taxon>
    </lineage>
</organism>
<comment type="catalytic activity">
    <reaction evidence="2">
        <text>[protein]-peptidylproline (omega=180) = [protein]-peptidylproline (omega=0)</text>
        <dbReference type="Rhea" id="RHEA:16237"/>
        <dbReference type="Rhea" id="RHEA-COMP:10747"/>
        <dbReference type="Rhea" id="RHEA-COMP:10748"/>
        <dbReference type="ChEBI" id="CHEBI:83833"/>
        <dbReference type="ChEBI" id="CHEBI:83834"/>
        <dbReference type="EC" id="5.2.1.8"/>
    </reaction>
</comment>
<dbReference type="Pfam" id="PF00160">
    <property type="entry name" value="Pro_isomerase"/>
    <property type="match status" value="1"/>
</dbReference>
<name>A0A2R7YTT9_9ACTN</name>
<dbReference type="OrthoDB" id="5507614at2"/>
<evidence type="ECO:0000256" key="3">
    <source>
        <dbReference type="SAM" id="MobiDB-lite"/>
    </source>
</evidence>
<dbReference type="Proteomes" id="UP000244867">
    <property type="component" value="Unassembled WGS sequence"/>
</dbReference>
<dbReference type="PROSITE" id="PS50072">
    <property type="entry name" value="CSA_PPIASE_2"/>
    <property type="match status" value="1"/>
</dbReference>
<dbReference type="PANTHER" id="PTHR45625:SF3">
    <property type="entry name" value="PEPTIDYL-PROLYL CIS-TRANS ISOMERASE B-RELATED"/>
    <property type="match status" value="1"/>
</dbReference>
<evidence type="ECO:0000313" key="5">
    <source>
        <dbReference type="EMBL" id="PUA79269.1"/>
    </source>
</evidence>
<dbReference type="PANTHER" id="PTHR45625">
    <property type="entry name" value="PEPTIDYL-PROLYL CIS-TRANS ISOMERASE-RELATED"/>
    <property type="match status" value="1"/>
</dbReference>
<feature type="domain" description="PPIase cyclophilin-type" evidence="4">
    <location>
        <begin position="97"/>
        <end position="237"/>
    </location>
</feature>
<dbReference type="AlphaFoldDB" id="A0A2R7YTT9"/>
<dbReference type="PRINTS" id="PR00153">
    <property type="entry name" value="CSAPPISMRASE"/>
</dbReference>
<keyword evidence="2" id="KW-0732">Signal</keyword>
<dbReference type="PROSITE" id="PS51257">
    <property type="entry name" value="PROKAR_LIPOPROTEIN"/>
    <property type="match status" value="1"/>
</dbReference>
<feature type="signal peptide" evidence="2">
    <location>
        <begin position="1"/>
        <end position="18"/>
    </location>
</feature>
<sequence>MLKRLVAVSATLACLSLAACGNEADGDETAADPSTSSSSETTSETPSETPSESSSESEAPAAGACEYVEDGSTAAKPVDLPPSEPTVSGEVKIVFKTTLGDIPATLDADATPCTVNSFVSLAEQGFFDDSPCPRMATDPAFGILQCGDPSGTGSGGPGYSFADELTGQETYPAGTLAMANAGPDTNGSQFFFVFNDSPGLTANYNVFGTVDPAGLKLLTTAAKKGDDGSHPAGGGVPNAGPIDIQSVTIG</sequence>
<comment type="caution">
    <text evidence="5">The sequence shown here is derived from an EMBL/GenBank/DDBJ whole genome shotgun (WGS) entry which is preliminary data.</text>
</comment>
<dbReference type="Gene3D" id="2.40.100.10">
    <property type="entry name" value="Cyclophilin-like"/>
    <property type="match status" value="1"/>
</dbReference>
<keyword evidence="2" id="KW-0697">Rotamase</keyword>
<dbReference type="SUPFAM" id="SSF50891">
    <property type="entry name" value="Cyclophilin-like"/>
    <property type="match status" value="1"/>
</dbReference>
<gene>
    <name evidence="5" type="ORF">C7S10_19765</name>
</gene>
<feature type="region of interest" description="Disordered" evidence="3">
    <location>
        <begin position="23"/>
        <end position="64"/>
    </location>
</feature>
<dbReference type="RefSeq" id="WP_108346252.1">
    <property type="nucleotide sequence ID" value="NZ_PYXZ01000011.1"/>
</dbReference>
<evidence type="ECO:0000313" key="6">
    <source>
        <dbReference type="Proteomes" id="UP000244867"/>
    </source>
</evidence>
<evidence type="ECO:0000256" key="1">
    <source>
        <dbReference type="ARBA" id="ARBA00002388"/>
    </source>
</evidence>
<dbReference type="InterPro" id="IPR002130">
    <property type="entry name" value="Cyclophilin-type_PPIase_dom"/>
</dbReference>
<comment type="similarity">
    <text evidence="2">Belongs to the cyclophilin-type PPIase family.</text>
</comment>